<evidence type="ECO:0000256" key="5">
    <source>
        <dbReference type="ARBA" id="ARBA00022691"/>
    </source>
</evidence>
<keyword evidence="8" id="KW-0411">Iron-sulfur</keyword>
<dbReference type="InterPro" id="IPR006638">
    <property type="entry name" value="Elp3/MiaA/NifB-like_rSAM"/>
</dbReference>
<evidence type="ECO:0000259" key="13">
    <source>
        <dbReference type="PROSITE" id="PS51449"/>
    </source>
</evidence>
<evidence type="ECO:0000256" key="8">
    <source>
        <dbReference type="ARBA" id="ARBA00023014"/>
    </source>
</evidence>
<dbReference type="AlphaFoldDB" id="A0A2M6P1Z9"/>
<dbReference type="EMBL" id="PFBW01000040">
    <property type="protein sequence ID" value="PIR77714.1"/>
    <property type="molecule type" value="Genomic_DNA"/>
</dbReference>
<dbReference type="GO" id="GO:0046872">
    <property type="term" value="F:metal ion binding"/>
    <property type="evidence" value="ECO:0007669"/>
    <property type="project" value="UniProtKB-KW"/>
</dbReference>
<dbReference type="PROSITE" id="PS51918">
    <property type="entry name" value="RADICAL_SAM"/>
    <property type="match status" value="1"/>
</dbReference>
<feature type="domain" description="MTTase N-terminal" evidence="13">
    <location>
        <begin position="21"/>
        <end position="138"/>
    </location>
</feature>
<evidence type="ECO:0000256" key="7">
    <source>
        <dbReference type="ARBA" id="ARBA00023004"/>
    </source>
</evidence>
<proteinExistence type="predicted"/>
<keyword evidence="3" id="KW-0004">4Fe-4S</keyword>
<dbReference type="GO" id="GO:0035597">
    <property type="term" value="F:tRNA-2-methylthio-N(6)-dimethylallyladenosine(37) synthase activity"/>
    <property type="evidence" value="ECO:0007669"/>
    <property type="project" value="UniProtKB-EC"/>
</dbReference>
<evidence type="ECO:0000256" key="4">
    <source>
        <dbReference type="ARBA" id="ARBA00022679"/>
    </source>
</evidence>
<dbReference type="PANTHER" id="PTHR43020:SF2">
    <property type="entry name" value="MITOCHONDRIAL TRNA METHYLTHIOTRANSFERASE CDK5RAP1"/>
    <property type="match status" value="1"/>
</dbReference>
<dbReference type="FunFam" id="3.40.50.12160:FF:000003">
    <property type="entry name" value="CDK5 regulatory subunit-associated protein 1"/>
    <property type="match status" value="1"/>
</dbReference>
<dbReference type="GO" id="GO:0051539">
    <property type="term" value="F:4 iron, 4 sulfur cluster binding"/>
    <property type="evidence" value="ECO:0007669"/>
    <property type="project" value="UniProtKB-KW"/>
</dbReference>
<dbReference type="PROSITE" id="PS51449">
    <property type="entry name" value="MTTASE_N"/>
    <property type="match status" value="1"/>
</dbReference>
<dbReference type="SMART" id="SM00729">
    <property type="entry name" value="Elp3"/>
    <property type="match status" value="1"/>
</dbReference>
<comment type="cofactor">
    <cofactor evidence="1">
        <name>[4Fe-4S] cluster</name>
        <dbReference type="ChEBI" id="CHEBI:49883"/>
    </cofactor>
</comment>
<dbReference type="NCBIfam" id="TIGR00089">
    <property type="entry name" value="MiaB/RimO family radical SAM methylthiotransferase"/>
    <property type="match status" value="1"/>
</dbReference>
<dbReference type="Gene3D" id="3.80.30.20">
    <property type="entry name" value="tm_1862 like domain"/>
    <property type="match status" value="1"/>
</dbReference>
<dbReference type="InterPro" id="IPR023404">
    <property type="entry name" value="rSAM_horseshoe"/>
</dbReference>
<evidence type="ECO:0000256" key="11">
    <source>
        <dbReference type="ARBA" id="ARBA00080698"/>
    </source>
</evidence>
<protein>
    <recommendedName>
        <fullName evidence="10">tRNA-2-methylthio-N(6)-dimethylallyladenosine synthase</fullName>
        <ecNumber evidence="9">2.8.4.3</ecNumber>
    </recommendedName>
    <alternativeName>
        <fullName evidence="12">(Dimethylallyl)adenosine tRNA methylthiotransferase MiaB</fullName>
    </alternativeName>
    <alternativeName>
        <fullName evidence="11">tRNA-i(6)A37 methylthiotransferase</fullName>
    </alternativeName>
</protein>
<keyword evidence="7" id="KW-0408">Iron</keyword>
<comment type="caution">
    <text evidence="15">The sequence shown here is derived from an EMBL/GenBank/DDBJ whole genome shotgun (WGS) entry which is preliminary data.</text>
</comment>
<dbReference type="SFLD" id="SFLDG01061">
    <property type="entry name" value="methylthiotransferase"/>
    <property type="match status" value="1"/>
</dbReference>
<dbReference type="Gene3D" id="3.40.50.12160">
    <property type="entry name" value="Methylthiotransferase, N-terminal domain"/>
    <property type="match status" value="1"/>
</dbReference>
<dbReference type="InterPro" id="IPR020612">
    <property type="entry name" value="Methylthiotransferase_CS"/>
</dbReference>
<keyword evidence="5" id="KW-0949">S-adenosyl-L-methionine</keyword>
<accession>A0A2M6P1Z9</accession>
<evidence type="ECO:0000313" key="15">
    <source>
        <dbReference type="EMBL" id="PIR77714.1"/>
    </source>
</evidence>
<dbReference type="CDD" id="cd01335">
    <property type="entry name" value="Radical_SAM"/>
    <property type="match status" value="1"/>
</dbReference>
<dbReference type="SFLD" id="SFLDG01082">
    <property type="entry name" value="B12-binding_domain_containing"/>
    <property type="match status" value="1"/>
</dbReference>
<dbReference type="InterPro" id="IPR038135">
    <property type="entry name" value="Methylthiotransferase_N_sf"/>
</dbReference>
<dbReference type="InterPro" id="IPR058240">
    <property type="entry name" value="rSAM_sf"/>
</dbReference>
<dbReference type="PANTHER" id="PTHR43020">
    <property type="entry name" value="CDK5 REGULATORY SUBUNIT-ASSOCIATED PROTEIN 1"/>
    <property type="match status" value="1"/>
</dbReference>
<dbReference type="PROSITE" id="PS01278">
    <property type="entry name" value="MTTASE_RADICAL"/>
    <property type="match status" value="1"/>
</dbReference>
<evidence type="ECO:0000256" key="10">
    <source>
        <dbReference type="ARBA" id="ARBA00068570"/>
    </source>
</evidence>
<organism evidence="15 16">
    <name type="scientific">Candidatus Magasanikbacteria bacterium CG10_big_fil_rev_8_21_14_0_10_38_6</name>
    <dbReference type="NCBI Taxonomy" id="1974647"/>
    <lineage>
        <taxon>Bacteria</taxon>
        <taxon>Candidatus Magasanikiibacteriota</taxon>
    </lineage>
</organism>
<evidence type="ECO:0000256" key="1">
    <source>
        <dbReference type="ARBA" id="ARBA00001966"/>
    </source>
</evidence>
<dbReference type="NCBIfam" id="TIGR01574">
    <property type="entry name" value="miaB-methiolase"/>
    <property type="match status" value="1"/>
</dbReference>
<evidence type="ECO:0000313" key="16">
    <source>
        <dbReference type="Proteomes" id="UP000228528"/>
    </source>
</evidence>
<dbReference type="Pfam" id="PF04055">
    <property type="entry name" value="Radical_SAM"/>
    <property type="match status" value="1"/>
</dbReference>
<reference evidence="16" key="1">
    <citation type="submission" date="2017-09" db="EMBL/GenBank/DDBJ databases">
        <title>Depth-based differentiation of microbial function through sediment-hosted aquifers and enrichment of novel symbionts in the deep terrestrial subsurface.</title>
        <authorList>
            <person name="Probst A.J."/>
            <person name="Ladd B."/>
            <person name="Jarett J.K."/>
            <person name="Geller-Mcgrath D.E."/>
            <person name="Sieber C.M.K."/>
            <person name="Emerson J.B."/>
            <person name="Anantharaman K."/>
            <person name="Thomas B.C."/>
            <person name="Malmstrom R."/>
            <person name="Stieglmeier M."/>
            <person name="Klingl A."/>
            <person name="Woyke T."/>
            <person name="Ryan C.M."/>
            <person name="Banfield J.F."/>
        </authorList>
    </citation>
    <scope>NUCLEOTIDE SEQUENCE [LARGE SCALE GENOMIC DNA]</scope>
</reference>
<dbReference type="SFLD" id="SFLDS00029">
    <property type="entry name" value="Radical_SAM"/>
    <property type="match status" value="1"/>
</dbReference>
<dbReference type="Proteomes" id="UP000228528">
    <property type="component" value="Unassembled WGS sequence"/>
</dbReference>
<comment type="function">
    <text evidence="2">Catalyzes the methylthiolation of N6-(dimethylallyl)adenosine (i(6)A), leading to the formation of 2-methylthio-N6-(dimethylallyl)adenosine (ms(2)i(6)A) at position 37 in tRNAs that read codons beginning with uridine.</text>
</comment>
<dbReference type="FunFam" id="3.80.30.20:FF:000001">
    <property type="entry name" value="tRNA-2-methylthio-N(6)-dimethylallyladenosine synthase 2"/>
    <property type="match status" value="1"/>
</dbReference>
<name>A0A2M6P1Z9_9BACT</name>
<dbReference type="Pfam" id="PF00919">
    <property type="entry name" value="UPF0004"/>
    <property type="match status" value="1"/>
</dbReference>
<gene>
    <name evidence="15" type="primary">miaB</name>
    <name evidence="15" type="ORF">COU30_00940</name>
</gene>
<evidence type="ECO:0000259" key="14">
    <source>
        <dbReference type="PROSITE" id="PS51918"/>
    </source>
</evidence>
<keyword evidence="4 15" id="KW-0808">Transferase</keyword>
<dbReference type="GO" id="GO:0005829">
    <property type="term" value="C:cytosol"/>
    <property type="evidence" value="ECO:0007669"/>
    <property type="project" value="TreeGrafter"/>
</dbReference>
<sequence length="461" mass="53495">MYIFAYCIPMKNTQYTAKKGYFYHIITFGCQMNKNDSERLATLLGAMGMKETSHEKDADVIFMNSCSVRQSAEDRVFGLARKFKKLKKKRPDLIVGITGCMPGRDRDGRMRALLPEVDLFFPTKDMIHLPKWLMELNPNFRPMEDLEEDYLALQPTHTHTVQAFVTIQTGCNHFCTYCVVPFSRGLEINRPLHDILQEVRTLAVQGCLEITLLGQIVNHYIAPDPDYFSSNNLYQESDFAKLLWELNQIEGIARIHYTAPHPLYMTDEVIDALTLPKQVNFLHLPVQSGNSDMLKKMNRRHDRDFYIHLIERIRAKKPNIAIGTDIIVGFCGETEEQFADTYSLYDLCDFDISYTAQYSERTHTVAARAFSDDVPKEEKKKRWWALQHLMEGIVFRKNQVYKQTTVSVLVDHYEHEYCTGNSREMKRVRFKGNSDMVGTIQDVAIYKADEWMLWGKILVSS</sequence>
<dbReference type="InterPro" id="IPR013848">
    <property type="entry name" value="Methylthiotransferase_N"/>
</dbReference>
<dbReference type="InterPro" id="IPR005839">
    <property type="entry name" value="Methylthiotransferase"/>
</dbReference>
<dbReference type="InterPro" id="IPR007197">
    <property type="entry name" value="rSAM"/>
</dbReference>
<evidence type="ECO:0000256" key="2">
    <source>
        <dbReference type="ARBA" id="ARBA00003234"/>
    </source>
</evidence>
<evidence type="ECO:0000256" key="6">
    <source>
        <dbReference type="ARBA" id="ARBA00022723"/>
    </source>
</evidence>
<keyword evidence="6" id="KW-0479">Metal-binding</keyword>
<evidence type="ECO:0000256" key="9">
    <source>
        <dbReference type="ARBA" id="ARBA00033765"/>
    </source>
</evidence>
<evidence type="ECO:0000256" key="3">
    <source>
        <dbReference type="ARBA" id="ARBA00022485"/>
    </source>
</evidence>
<dbReference type="SUPFAM" id="SSF102114">
    <property type="entry name" value="Radical SAM enzymes"/>
    <property type="match status" value="1"/>
</dbReference>
<dbReference type="EC" id="2.8.4.3" evidence="9"/>
<feature type="domain" description="Radical SAM core" evidence="14">
    <location>
        <begin position="157"/>
        <end position="396"/>
    </location>
</feature>
<evidence type="ECO:0000256" key="12">
    <source>
        <dbReference type="ARBA" id="ARBA00081141"/>
    </source>
</evidence>